<dbReference type="SUPFAM" id="SSF49899">
    <property type="entry name" value="Concanavalin A-like lectins/glucanases"/>
    <property type="match status" value="1"/>
</dbReference>
<dbReference type="InterPro" id="IPR013320">
    <property type="entry name" value="ConA-like_dom_sf"/>
</dbReference>
<comment type="caution">
    <text evidence="1">The sequence shown here is derived from an EMBL/GenBank/DDBJ whole genome shotgun (WGS) entry which is preliminary data.</text>
</comment>
<gene>
    <name evidence="1" type="ORF">LCGC14_2311310</name>
</gene>
<organism evidence="1">
    <name type="scientific">marine sediment metagenome</name>
    <dbReference type="NCBI Taxonomy" id="412755"/>
    <lineage>
        <taxon>unclassified sequences</taxon>
        <taxon>metagenomes</taxon>
        <taxon>ecological metagenomes</taxon>
    </lineage>
</organism>
<accession>A0A0F9CKM5</accession>
<sequence>MPFGEPTTGAMMDEFTIAIEHGHWLANQPGTGDCVESAGFGEFCFPSYINFNGDTSEIDCGSDAAIDDLPTGANGFTAEAWIFANGFGELNLGRIFDKRDPDPPTQGWAFFIDSVNGLRCIMMGAVANADSSSGLDEFGTAEFFAWHHVALTYDDGGTRQVRLWIDGTEVATYNLQQAMNGAYQTDAAEELRIGNNDDGTGGWNGRIGWVRLTDNIRYTVAFTPPPRCVLPDIDANTVAQWIYEGSGTAIDNQEGTAALDGTAANITWACDCERLMAM</sequence>
<dbReference type="Pfam" id="PF13385">
    <property type="entry name" value="Laminin_G_3"/>
    <property type="match status" value="1"/>
</dbReference>
<dbReference type="AlphaFoldDB" id="A0A0F9CKM5"/>
<protein>
    <recommendedName>
        <fullName evidence="2">LamG-like jellyroll fold domain-containing protein</fullName>
    </recommendedName>
</protein>
<reference evidence="1" key="1">
    <citation type="journal article" date="2015" name="Nature">
        <title>Complex archaea that bridge the gap between prokaryotes and eukaryotes.</title>
        <authorList>
            <person name="Spang A."/>
            <person name="Saw J.H."/>
            <person name="Jorgensen S.L."/>
            <person name="Zaremba-Niedzwiedzka K."/>
            <person name="Martijn J."/>
            <person name="Lind A.E."/>
            <person name="van Eijk R."/>
            <person name="Schleper C."/>
            <person name="Guy L."/>
            <person name="Ettema T.J."/>
        </authorList>
    </citation>
    <scope>NUCLEOTIDE SEQUENCE</scope>
</reference>
<dbReference type="EMBL" id="LAZR01032808">
    <property type="protein sequence ID" value="KKL49858.1"/>
    <property type="molecule type" value="Genomic_DNA"/>
</dbReference>
<evidence type="ECO:0008006" key="2">
    <source>
        <dbReference type="Google" id="ProtNLM"/>
    </source>
</evidence>
<dbReference type="Gene3D" id="2.60.120.200">
    <property type="match status" value="1"/>
</dbReference>
<evidence type="ECO:0000313" key="1">
    <source>
        <dbReference type="EMBL" id="KKL49858.1"/>
    </source>
</evidence>
<proteinExistence type="predicted"/>
<name>A0A0F9CKM5_9ZZZZ</name>